<reference evidence="3 4" key="1">
    <citation type="submission" date="2023-03" db="EMBL/GenBank/DDBJ databases">
        <title>Isolation and description of six Streptomyces strains from soil environments, able to metabolize different microbial glucans.</title>
        <authorList>
            <person name="Widen T."/>
            <person name="Larsbrink J."/>
        </authorList>
    </citation>
    <scope>NUCLEOTIDE SEQUENCE [LARGE SCALE GENOMIC DNA]</scope>
    <source>
        <strain evidence="3 4">Mut1</strain>
    </source>
</reference>
<dbReference type="InterPro" id="IPR017972">
    <property type="entry name" value="Cyt_P450_CS"/>
</dbReference>
<organism evidence="3 4">
    <name type="scientific">Streptomyces castrisilvae</name>
    <dbReference type="NCBI Taxonomy" id="3033811"/>
    <lineage>
        <taxon>Bacteria</taxon>
        <taxon>Bacillati</taxon>
        <taxon>Actinomycetota</taxon>
        <taxon>Actinomycetes</taxon>
        <taxon>Kitasatosporales</taxon>
        <taxon>Streptomycetaceae</taxon>
        <taxon>Streptomyces</taxon>
    </lineage>
</organism>
<gene>
    <name evidence="3" type="ORF">P8A18_00360</name>
</gene>
<dbReference type="EMBL" id="CP120997">
    <property type="protein sequence ID" value="WLQ31983.1"/>
    <property type="molecule type" value="Genomic_DNA"/>
</dbReference>
<dbReference type="RefSeq" id="WP_306050594.1">
    <property type="nucleotide sequence ID" value="NZ_CP120997.1"/>
</dbReference>
<keyword evidence="2" id="KW-0408">Iron</keyword>
<protein>
    <submittedName>
        <fullName evidence="3">Cytochrome P450</fullName>
    </submittedName>
</protein>
<dbReference type="SUPFAM" id="SSF48264">
    <property type="entry name" value="Cytochrome P450"/>
    <property type="match status" value="1"/>
</dbReference>
<dbReference type="PANTHER" id="PTHR46696:SF1">
    <property type="entry name" value="CYTOCHROME P450 YJIB-RELATED"/>
    <property type="match status" value="1"/>
</dbReference>
<evidence type="ECO:0000256" key="1">
    <source>
        <dbReference type="ARBA" id="ARBA00010617"/>
    </source>
</evidence>
<dbReference type="PRINTS" id="PR00359">
    <property type="entry name" value="BP450"/>
</dbReference>
<keyword evidence="4" id="KW-1185">Reference proteome</keyword>
<dbReference type="Proteomes" id="UP001239522">
    <property type="component" value="Chromosome"/>
</dbReference>
<dbReference type="InterPro" id="IPR002397">
    <property type="entry name" value="Cyt_P450_B"/>
</dbReference>
<dbReference type="PROSITE" id="PS00086">
    <property type="entry name" value="CYTOCHROME_P450"/>
    <property type="match status" value="1"/>
</dbReference>
<evidence type="ECO:0000256" key="2">
    <source>
        <dbReference type="RuleBase" id="RU000461"/>
    </source>
</evidence>
<sequence>MSFAPAELLSDSFATDPHPVYHRMRGAAPVLWHEPTAGWYVTGHREVGALLREPTLSARPGDGFTDRLTGTDRAAGDRVEDFFDRWMVFSDAPAHTRLRTAASAMCAPRAAETWRDAASRDANTLLADLDLNTADFAHDFALPLATAVTCDFLGVPADDREQLGVWSDALMAYLAAQWAEPATTRQADRALAELRAYLTARTAARPRDAPSPCLDMLAAVGPDNAPALFAQLLTGGIEPVAACLATAIAETAAGPGPVLEADTADLVEEALRFDAPFHIVPRTATAELEVAGSRLRPGDRVVLVIAAANRDPLVHRDPDRFTPGRPAAGRHLAFGAGQHYCLGAPLARTVLTAGLEAVRQRLRSAAVRGVTAEREPRVGATVWRRVALMA</sequence>
<accession>A0ABY9HBU5</accession>
<proteinExistence type="inferred from homology"/>
<keyword evidence="2" id="KW-0479">Metal-binding</keyword>
<evidence type="ECO:0000313" key="4">
    <source>
        <dbReference type="Proteomes" id="UP001239522"/>
    </source>
</evidence>
<dbReference type="InterPro" id="IPR036396">
    <property type="entry name" value="Cyt_P450_sf"/>
</dbReference>
<keyword evidence="2" id="KW-0560">Oxidoreductase</keyword>
<evidence type="ECO:0000313" key="3">
    <source>
        <dbReference type="EMBL" id="WLQ31983.1"/>
    </source>
</evidence>
<dbReference type="Gene3D" id="1.10.630.10">
    <property type="entry name" value="Cytochrome P450"/>
    <property type="match status" value="1"/>
</dbReference>
<dbReference type="InterPro" id="IPR001128">
    <property type="entry name" value="Cyt_P450"/>
</dbReference>
<dbReference type="Pfam" id="PF00067">
    <property type="entry name" value="p450"/>
    <property type="match status" value="1"/>
</dbReference>
<comment type="similarity">
    <text evidence="1 2">Belongs to the cytochrome P450 family.</text>
</comment>
<keyword evidence="2" id="KW-0349">Heme</keyword>
<name>A0ABY9HBU5_9ACTN</name>
<dbReference type="PANTHER" id="PTHR46696">
    <property type="entry name" value="P450, PUTATIVE (EUROFUNG)-RELATED"/>
    <property type="match status" value="1"/>
</dbReference>
<keyword evidence="2" id="KW-0503">Monooxygenase</keyword>